<keyword evidence="1" id="KW-0732">Signal</keyword>
<gene>
    <name evidence="2" type="ORF">AM571_CH02770</name>
</gene>
<organism evidence="2 3">
    <name type="scientific">Rhizobium etli 8C-3</name>
    <dbReference type="NCBI Taxonomy" id="538025"/>
    <lineage>
        <taxon>Bacteria</taxon>
        <taxon>Pseudomonadati</taxon>
        <taxon>Pseudomonadota</taxon>
        <taxon>Alphaproteobacteria</taxon>
        <taxon>Hyphomicrobiales</taxon>
        <taxon>Rhizobiaceae</taxon>
        <taxon>Rhizobium/Agrobacterium group</taxon>
        <taxon>Rhizobium</taxon>
    </lineage>
</organism>
<dbReference type="EMBL" id="CP017241">
    <property type="protein sequence ID" value="APO75575.1"/>
    <property type="molecule type" value="Genomic_DNA"/>
</dbReference>
<dbReference type="Proteomes" id="UP000185109">
    <property type="component" value="Chromosome"/>
</dbReference>
<feature type="signal peptide" evidence="1">
    <location>
        <begin position="1"/>
        <end position="25"/>
    </location>
</feature>
<accession>A0A1L5P600</accession>
<sequence>MTLLRSFIFTAVVVLSLSAASVSTAADAPPAEEQSMADFIRNNPGCLEFNDQCSICAMVDGRAECSTPRIACVKKPYVCTRRADK</sequence>
<name>A0A1L5P600_RHIET</name>
<feature type="chain" id="PRO_5012453683" evidence="1">
    <location>
        <begin position="26"/>
        <end position="85"/>
    </location>
</feature>
<proteinExistence type="predicted"/>
<reference evidence="2 3" key="1">
    <citation type="submission" date="2016-09" db="EMBL/GenBank/DDBJ databases">
        <title>The complete genome sequences of Rhizobium gallicum, symbiovars gallicum and phaseoli, symbionts associated to common bean (Phaseolus vulgaris).</title>
        <authorList>
            <person name="Bustos P."/>
            <person name="Santamaria R.I."/>
            <person name="Perez-Carrascal O.M."/>
            <person name="Juarez S."/>
            <person name="Lozano L."/>
            <person name="Martinez-Flores I."/>
            <person name="Martinez-Romero E."/>
            <person name="Cevallos M."/>
            <person name="Romero D."/>
            <person name="Davila G."/>
            <person name="Gonzalez V."/>
        </authorList>
    </citation>
    <scope>NUCLEOTIDE SEQUENCE [LARGE SCALE GENOMIC DNA]</scope>
    <source>
        <strain evidence="2 3">8C-3</strain>
    </source>
</reference>
<dbReference type="AlphaFoldDB" id="A0A1L5P600"/>
<protein>
    <submittedName>
        <fullName evidence="2">Uncharacterized protein</fullName>
    </submittedName>
</protein>
<dbReference type="RefSeq" id="WP_237358485.1">
    <property type="nucleotide sequence ID" value="NZ_CP017241.1"/>
</dbReference>
<evidence type="ECO:0000256" key="1">
    <source>
        <dbReference type="SAM" id="SignalP"/>
    </source>
</evidence>
<evidence type="ECO:0000313" key="3">
    <source>
        <dbReference type="Proteomes" id="UP000185109"/>
    </source>
</evidence>
<evidence type="ECO:0000313" key="2">
    <source>
        <dbReference type="EMBL" id="APO75575.1"/>
    </source>
</evidence>